<evidence type="ECO:0000313" key="1">
    <source>
        <dbReference type="EMBL" id="MDP9824002.1"/>
    </source>
</evidence>
<sequence length="95" mass="10751">MSPKVDFKKSLDSYQAKAGELRFVEVPELQYLMIDGEGDPNTAPAFTEAVETLYPVAYALKFHSKRELEKDYIVPPLEGLWTVPDGAETDKARWT</sequence>
<evidence type="ECO:0008006" key="3">
    <source>
        <dbReference type="Google" id="ProtNLM"/>
    </source>
</evidence>
<dbReference type="Proteomes" id="UP001240447">
    <property type="component" value="Unassembled WGS sequence"/>
</dbReference>
<dbReference type="EMBL" id="JAUSQM010000001">
    <property type="protein sequence ID" value="MDP9824002.1"/>
    <property type="molecule type" value="Genomic_DNA"/>
</dbReference>
<comment type="caution">
    <text evidence="1">The sequence shown here is derived from an EMBL/GenBank/DDBJ whole genome shotgun (WGS) entry which is preliminary data.</text>
</comment>
<accession>A0ABT9NUA0</accession>
<dbReference type="Gene3D" id="3.20.80.10">
    <property type="entry name" value="Regulatory factor, effector binding domain"/>
    <property type="match status" value="1"/>
</dbReference>
<dbReference type="RefSeq" id="WP_246360656.1">
    <property type="nucleotide sequence ID" value="NZ_CCXJ01000793.2"/>
</dbReference>
<gene>
    <name evidence="1" type="ORF">J2S59_003811</name>
</gene>
<protein>
    <recommendedName>
        <fullName evidence="3">GyrI-like small molecule binding domain-containing protein</fullName>
    </recommendedName>
</protein>
<keyword evidence="2" id="KW-1185">Reference proteome</keyword>
<evidence type="ECO:0000313" key="2">
    <source>
        <dbReference type="Proteomes" id="UP001240447"/>
    </source>
</evidence>
<proteinExistence type="predicted"/>
<dbReference type="InterPro" id="IPR011256">
    <property type="entry name" value="Reg_factor_effector_dom_sf"/>
</dbReference>
<organism evidence="1 2">
    <name type="scientific">Nocardioides massiliensis</name>
    <dbReference type="NCBI Taxonomy" id="1325935"/>
    <lineage>
        <taxon>Bacteria</taxon>
        <taxon>Bacillati</taxon>
        <taxon>Actinomycetota</taxon>
        <taxon>Actinomycetes</taxon>
        <taxon>Propionibacteriales</taxon>
        <taxon>Nocardioidaceae</taxon>
        <taxon>Nocardioides</taxon>
    </lineage>
</organism>
<reference evidence="1 2" key="1">
    <citation type="submission" date="2023-07" db="EMBL/GenBank/DDBJ databases">
        <title>Sequencing the genomes of 1000 actinobacteria strains.</title>
        <authorList>
            <person name="Klenk H.-P."/>
        </authorList>
    </citation>
    <scope>NUCLEOTIDE SEQUENCE [LARGE SCALE GENOMIC DNA]</scope>
    <source>
        <strain evidence="1 2">GD13</strain>
    </source>
</reference>
<name>A0ABT9NUA0_9ACTN</name>